<dbReference type="Proteomes" id="UP001497512">
    <property type="component" value="Chromosome 10"/>
</dbReference>
<evidence type="ECO:0000259" key="3">
    <source>
        <dbReference type="Pfam" id="PF04755"/>
    </source>
</evidence>
<feature type="domain" description="Plastid lipid-associated protein/fibrillin conserved" evidence="3">
    <location>
        <begin position="110"/>
        <end position="268"/>
    </location>
</feature>
<evidence type="ECO:0000256" key="2">
    <source>
        <dbReference type="ARBA" id="ARBA00022640"/>
    </source>
</evidence>
<evidence type="ECO:0000313" key="4">
    <source>
        <dbReference type="EMBL" id="CAK9194604.1"/>
    </source>
</evidence>
<keyword evidence="5" id="KW-1185">Reference proteome</keyword>
<gene>
    <name evidence="4" type="ORF">CSSPTR1EN2_LOCUS2609</name>
</gene>
<protein>
    <recommendedName>
        <fullName evidence="3">Plastid lipid-associated protein/fibrillin conserved domain-containing protein</fullName>
    </recommendedName>
</protein>
<dbReference type="InterPro" id="IPR039633">
    <property type="entry name" value="PAP"/>
</dbReference>
<comment type="subcellular location">
    <subcellularLocation>
        <location evidence="1">Plastid</location>
    </subcellularLocation>
</comment>
<keyword evidence="2" id="KW-0934">Plastid</keyword>
<dbReference type="Pfam" id="PF04755">
    <property type="entry name" value="PAP_fibrillin"/>
    <property type="match status" value="1"/>
</dbReference>
<evidence type="ECO:0000256" key="1">
    <source>
        <dbReference type="ARBA" id="ARBA00004474"/>
    </source>
</evidence>
<organism evidence="4 5">
    <name type="scientific">Sphagnum troendelagicum</name>
    <dbReference type="NCBI Taxonomy" id="128251"/>
    <lineage>
        <taxon>Eukaryota</taxon>
        <taxon>Viridiplantae</taxon>
        <taxon>Streptophyta</taxon>
        <taxon>Embryophyta</taxon>
        <taxon>Bryophyta</taxon>
        <taxon>Sphagnophytina</taxon>
        <taxon>Sphagnopsida</taxon>
        <taxon>Sphagnales</taxon>
        <taxon>Sphagnaceae</taxon>
        <taxon>Sphagnum</taxon>
    </lineage>
</organism>
<evidence type="ECO:0000313" key="5">
    <source>
        <dbReference type="Proteomes" id="UP001497512"/>
    </source>
</evidence>
<reference evidence="4" key="1">
    <citation type="submission" date="2024-02" db="EMBL/GenBank/DDBJ databases">
        <authorList>
            <consortium name="ELIXIR-Norway"/>
            <consortium name="Elixir Norway"/>
        </authorList>
    </citation>
    <scope>NUCLEOTIDE SEQUENCE</scope>
</reference>
<dbReference type="PANTHER" id="PTHR31906">
    <property type="entry name" value="PLASTID-LIPID-ASSOCIATED PROTEIN 4, CHLOROPLASTIC-RELATED"/>
    <property type="match status" value="1"/>
</dbReference>
<name>A0ABP0TFA1_9BRYO</name>
<sequence length="279" mass="31109">MASSHALVVPCASQSAIVSGQIACGVHLCKLTKRYLDPSLCLGSELIRSTTSLRSAKSSFLPSTQTLKGQQQREAPGVVSWRRIKKKESGFFSAAALFSFLEKRKDKELVKRELLAAIQPLDRGAQATADDLANIDKIARELESLNPTKEPLKLSLLNGKWRLVYTTSESVLRKQWPKILRPNGPIYQAINTDTLRAQNLETWPFFNQVTANLSPLTAKKVAVNFDYFKIGGLISVKMPERARGELEITYLDDELRVSRGDKGSLFVLLMDDPTYRVPT</sequence>
<dbReference type="EMBL" id="OZ019902">
    <property type="protein sequence ID" value="CAK9194604.1"/>
    <property type="molecule type" value="Genomic_DNA"/>
</dbReference>
<proteinExistence type="predicted"/>
<dbReference type="InterPro" id="IPR006843">
    <property type="entry name" value="PAP/fibrillin_dom"/>
</dbReference>
<accession>A0ABP0TFA1</accession>